<dbReference type="Pfam" id="PF03478">
    <property type="entry name" value="Beta-prop_KIB1-4"/>
    <property type="match status" value="1"/>
</dbReference>
<sequence length="216" mass="24101">MAAPLRRPPVRDRPPHPMRGRPPPHEPRLPLLARGAHEDRAPGAGATARAPVAPPPGSRHEHGLTFSCALSGWRRTHPFFLLQAVRRARCFGSYDGAWLFLAVDGQGPRSEDHVLVNLKNFQYIDLPNATFHFDWIDPKNVDIVAATLSRAPTEQGCIVAGIINSFLSHHQIAFWHMGDRLFSEAEQTVWLSPLEQVEDLLYLDEDFLLLDGSPSS</sequence>
<feature type="compositionally biased region" description="Low complexity" evidence="1">
    <location>
        <begin position="42"/>
        <end position="51"/>
    </location>
</feature>
<reference evidence="3" key="2">
    <citation type="submission" date="2018-05" db="EMBL/GenBank/DDBJ databases">
        <title>OmerRS3 (Oryza meridionalis Reference Sequence Version 3).</title>
        <authorList>
            <person name="Zhang J."/>
            <person name="Kudrna D."/>
            <person name="Lee S."/>
            <person name="Talag J."/>
            <person name="Welchert J."/>
            <person name="Wing R.A."/>
        </authorList>
    </citation>
    <scope>NUCLEOTIDE SEQUENCE [LARGE SCALE GENOMIC DNA]</scope>
    <source>
        <strain evidence="3">cv. OR44</strain>
    </source>
</reference>
<reference evidence="3" key="1">
    <citation type="submission" date="2015-04" db="UniProtKB">
        <authorList>
            <consortium name="EnsemblPlants"/>
        </authorList>
    </citation>
    <scope>IDENTIFICATION</scope>
</reference>
<evidence type="ECO:0000259" key="2">
    <source>
        <dbReference type="Pfam" id="PF03478"/>
    </source>
</evidence>
<feature type="region of interest" description="Disordered" evidence="1">
    <location>
        <begin position="1"/>
        <end position="61"/>
    </location>
</feature>
<dbReference type="STRING" id="40149.A0A0E0DU80"/>
<dbReference type="AlphaFoldDB" id="A0A0E0DU80"/>
<dbReference type="Proteomes" id="UP000008021">
    <property type="component" value="Chromosome 5"/>
</dbReference>
<dbReference type="InterPro" id="IPR005174">
    <property type="entry name" value="KIB1-4_b-propeller"/>
</dbReference>
<dbReference type="HOGENOM" id="CLU_1279426_0_0_1"/>
<dbReference type="EnsemblPlants" id="OMERI05G21340.1">
    <property type="protein sequence ID" value="OMERI05G21340.1"/>
    <property type="gene ID" value="OMERI05G21340"/>
</dbReference>
<feature type="domain" description="KIB1-4 beta-propeller" evidence="2">
    <location>
        <begin position="74"/>
        <end position="211"/>
    </location>
</feature>
<keyword evidence="4" id="KW-1185">Reference proteome</keyword>
<dbReference type="Gramene" id="OMERI05G21340.1">
    <property type="protein sequence ID" value="OMERI05G21340.1"/>
    <property type="gene ID" value="OMERI05G21340"/>
</dbReference>
<protein>
    <recommendedName>
        <fullName evidence="2">KIB1-4 beta-propeller domain-containing protein</fullName>
    </recommendedName>
</protein>
<evidence type="ECO:0000313" key="3">
    <source>
        <dbReference type="EnsemblPlants" id="OMERI05G21340.1"/>
    </source>
</evidence>
<evidence type="ECO:0000313" key="4">
    <source>
        <dbReference type="Proteomes" id="UP000008021"/>
    </source>
</evidence>
<organism evidence="3">
    <name type="scientific">Oryza meridionalis</name>
    <dbReference type="NCBI Taxonomy" id="40149"/>
    <lineage>
        <taxon>Eukaryota</taxon>
        <taxon>Viridiplantae</taxon>
        <taxon>Streptophyta</taxon>
        <taxon>Embryophyta</taxon>
        <taxon>Tracheophyta</taxon>
        <taxon>Spermatophyta</taxon>
        <taxon>Magnoliopsida</taxon>
        <taxon>Liliopsida</taxon>
        <taxon>Poales</taxon>
        <taxon>Poaceae</taxon>
        <taxon>BOP clade</taxon>
        <taxon>Oryzoideae</taxon>
        <taxon>Oryzeae</taxon>
        <taxon>Oryzinae</taxon>
        <taxon>Oryza</taxon>
    </lineage>
</organism>
<accession>A0A0E0DU80</accession>
<proteinExistence type="predicted"/>
<evidence type="ECO:0000256" key="1">
    <source>
        <dbReference type="SAM" id="MobiDB-lite"/>
    </source>
</evidence>
<name>A0A0E0DU80_9ORYZ</name>